<reference evidence="1 2" key="1">
    <citation type="submission" date="2024-04" db="EMBL/GenBank/DDBJ databases">
        <title>genome sequences of Mucor flavus KT1a and Helicostylum pulchrum KT1b strains isolated from the surface of a dry-aged beef.</title>
        <authorList>
            <person name="Toyotome T."/>
            <person name="Hosono M."/>
            <person name="Torimaru M."/>
            <person name="Fukuda K."/>
            <person name="Mikami N."/>
        </authorList>
    </citation>
    <scope>NUCLEOTIDE SEQUENCE [LARGE SCALE GENOMIC DNA]</scope>
    <source>
        <strain evidence="1 2">KT1a</strain>
    </source>
</reference>
<dbReference type="Proteomes" id="UP001473302">
    <property type="component" value="Unassembled WGS sequence"/>
</dbReference>
<name>A0ABP9YSV1_9FUNG</name>
<accession>A0ABP9YSV1</accession>
<protein>
    <submittedName>
        <fullName evidence="1">Uncharacterized protein</fullName>
    </submittedName>
</protein>
<proteinExistence type="predicted"/>
<comment type="caution">
    <text evidence="1">The sequence shown here is derived from an EMBL/GenBank/DDBJ whole genome shotgun (WGS) entry which is preliminary data.</text>
</comment>
<keyword evidence="2" id="KW-1185">Reference proteome</keyword>
<evidence type="ECO:0000313" key="2">
    <source>
        <dbReference type="Proteomes" id="UP001473302"/>
    </source>
</evidence>
<dbReference type="EMBL" id="BAABUK010000006">
    <property type="protein sequence ID" value="GAA5809942.1"/>
    <property type="molecule type" value="Genomic_DNA"/>
</dbReference>
<sequence>MPYTTFLVVCVESAPLSPVVDSVVVKESPAVQKDGCEFANKSPCLINTILAESLPDKPDDATKAQTRTTSFEDSVLSFAEDSTMDTPPSGAVFDDFPVVSHVTAVEVCFTLNIIDDVKKNSSEVAFKFEDDADDQLGGNWLSDAKVDDSIFLSPKSSSLFEVDDYDEDIEMLSGVRSVSEEAYDSDSLFGGHSSVFLKYYPARC</sequence>
<organism evidence="1 2">
    <name type="scientific">Mucor flavus</name>
    <dbReference type="NCBI Taxonomy" id="439312"/>
    <lineage>
        <taxon>Eukaryota</taxon>
        <taxon>Fungi</taxon>
        <taxon>Fungi incertae sedis</taxon>
        <taxon>Mucoromycota</taxon>
        <taxon>Mucoromycotina</taxon>
        <taxon>Mucoromycetes</taxon>
        <taxon>Mucorales</taxon>
        <taxon>Mucorineae</taxon>
        <taxon>Mucoraceae</taxon>
        <taxon>Mucor</taxon>
    </lineage>
</organism>
<gene>
    <name evidence="1" type="ORF">MFLAVUS_003357</name>
</gene>
<evidence type="ECO:0000313" key="1">
    <source>
        <dbReference type="EMBL" id="GAA5809942.1"/>
    </source>
</evidence>